<dbReference type="PRINTS" id="PR00039">
    <property type="entry name" value="HTHLYSR"/>
</dbReference>
<dbReference type="SUPFAM" id="SSF53850">
    <property type="entry name" value="Periplasmic binding protein-like II"/>
    <property type="match status" value="1"/>
</dbReference>
<evidence type="ECO:0000256" key="3">
    <source>
        <dbReference type="ARBA" id="ARBA00023125"/>
    </source>
</evidence>
<comment type="similarity">
    <text evidence="1">Belongs to the LysR transcriptional regulatory family.</text>
</comment>
<dbReference type="Proteomes" id="UP000548867">
    <property type="component" value="Unassembled WGS sequence"/>
</dbReference>
<organism evidence="6 7">
    <name type="scientific">Novosphingobium sediminicola</name>
    <dbReference type="NCBI Taxonomy" id="563162"/>
    <lineage>
        <taxon>Bacteria</taxon>
        <taxon>Pseudomonadati</taxon>
        <taxon>Pseudomonadota</taxon>
        <taxon>Alphaproteobacteria</taxon>
        <taxon>Sphingomonadales</taxon>
        <taxon>Sphingomonadaceae</taxon>
        <taxon>Novosphingobium</taxon>
    </lineage>
</organism>
<dbReference type="PROSITE" id="PS50931">
    <property type="entry name" value="HTH_LYSR"/>
    <property type="match status" value="1"/>
</dbReference>
<keyword evidence="4" id="KW-0804">Transcription</keyword>
<reference evidence="6 7" key="1">
    <citation type="submission" date="2020-08" db="EMBL/GenBank/DDBJ databases">
        <title>Genomic Encyclopedia of Type Strains, Phase IV (KMG-IV): sequencing the most valuable type-strain genomes for metagenomic binning, comparative biology and taxonomic classification.</title>
        <authorList>
            <person name="Goeker M."/>
        </authorList>
    </citation>
    <scope>NUCLEOTIDE SEQUENCE [LARGE SCALE GENOMIC DNA]</scope>
    <source>
        <strain evidence="6 7">DSM 27057</strain>
    </source>
</reference>
<dbReference type="PANTHER" id="PTHR30126:SF40">
    <property type="entry name" value="HTH-TYPE TRANSCRIPTIONAL REGULATOR GLTR"/>
    <property type="match status" value="1"/>
</dbReference>
<dbReference type="InterPro" id="IPR036390">
    <property type="entry name" value="WH_DNA-bd_sf"/>
</dbReference>
<dbReference type="EMBL" id="JACIDX010000009">
    <property type="protein sequence ID" value="MBB3955701.1"/>
    <property type="molecule type" value="Genomic_DNA"/>
</dbReference>
<comment type="caution">
    <text evidence="6">The sequence shown here is derived from an EMBL/GenBank/DDBJ whole genome shotgun (WGS) entry which is preliminary data.</text>
</comment>
<dbReference type="AlphaFoldDB" id="A0A7W6CMI0"/>
<dbReference type="GO" id="GO:0000976">
    <property type="term" value="F:transcription cis-regulatory region binding"/>
    <property type="evidence" value="ECO:0007669"/>
    <property type="project" value="TreeGrafter"/>
</dbReference>
<evidence type="ECO:0000256" key="4">
    <source>
        <dbReference type="ARBA" id="ARBA00023163"/>
    </source>
</evidence>
<protein>
    <submittedName>
        <fullName evidence="6">DNA-binding transcriptional LysR family regulator</fullName>
    </submittedName>
</protein>
<dbReference type="PANTHER" id="PTHR30126">
    <property type="entry name" value="HTH-TYPE TRANSCRIPTIONAL REGULATOR"/>
    <property type="match status" value="1"/>
</dbReference>
<keyword evidence="7" id="KW-1185">Reference proteome</keyword>
<gene>
    <name evidence="6" type="ORF">GGR38_002657</name>
</gene>
<dbReference type="RefSeq" id="WP_183626209.1">
    <property type="nucleotide sequence ID" value="NZ_JACIDX010000009.1"/>
</dbReference>
<dbReference type="SUPFAM" id="SSF46785">
    <property type="entry name" value="Winged helix' DNA-binding domain"/>
    <property type="match status" value="1"/>
</dbReference>
<evidence type="ECO:0000256" key="2">
    <source>
        <dbReference type="ARBA" id="ARBA00023015"/>
    </source>
</evidence>
<evidence type="ECO:0000256" key="1">
    <source>
        <dbReference type="ARBA" id="ARBA00009437"/>
    </source>
</evidence>
<keyword evidence="3 6" id="KW-0238">DNA-binding</keyword>
<evidence type="ECO:0000313" key="7">
    <source>
        <dbReference type="Proteomes" id="UP000548867"/>
    </source>
</evidence>
<name>A0A7W6CMI0_9SPHN</name>
<dbReference type="InterPro" id="IPR036388">
    <property type="entry name" value="WH-like_DNA-bd_sf"/>
</dbReference>
<dbReference type="GO" id="GO:0003700">
    <property type="term" value="F:DNA-binding transcription factor activity"/>
    <property type="evidence" value="ECO:0007669"/>
    <property type="project" value="InterPro"/>
</dbReference>
<accession>A0A7W6CMI0</accession>
<proteinExistence type="inferred from homology"/>
<feature type="domain" description="HTH lysR-type" evidence="5">
    <location>
        <begin position="1"/>
        <end position="60"/>
    </location>
</feature>
<dbReference type="InterPro" id="IPR000847">
    <property type="entry name" value="LysR_HTH_N"/>
</dbReference>
<sequence>MVGTIRQLEVFRAVCQAGSYMAAAEALGITQAAVSRHINALETACARPLFTRAPGRPNVLTSAGEHFRLGADSLLESARQLGFSGSMVVPVRVGADSVILNTILRTSPMEFSSDGRKISADLHAIAVAPDVVMDALELDLAYFTCPIDQQPFANAELLVTYHSGLFAAPQVAAAWRANPDRPLPIIMPLSGSPLEAMMIRTLEDAGSPPYEAATHVAFDHALELAYAGVGAILMSQPRARIGLASGMLVAMDDFCPPHAMGRFAIQFGKPTSFVAKMHRYLSELIVSKS</sequence>
<dbReference type="Gene3D" id="1.10.10.10">
    <property type="entry name" value="Winged helix-like DNA-binding domain superfamily/Winged helix DNA-binding domain"/>
    <property type="match status" value="1"/>
</dbReference>
<dbReference type="Pfam" id="PF00126">
    <property type="entry name" value="HTH_1"/>
    <property type="match status" value="1"/>
</dbReference>
<evidence type="ECO:0000313" key="6">
    <source>
        <dbReference type="EMBL" id="MBB3955701.1"/>
    </source>
</evidence>
<keyword evidence="2" id="KW-0805">Transcription regulation</keyword>
<evidence type="ECO:0000259" key="5">
    <source>
        <dbReference type="PROSITE" id="PS50931"/>
    </source>
</evidence>